<dbReference type="InterPro" id="IPR050173">
    <property type="entry name" value="ABC_transporter_C-like"/>
</dbReference>
<dbReference type="STRING" id="1460663.A0A177CFK2"/>
<dbReference type="Pfam" id="PF00005">
    <property type="entry name" value="ABC_tran"/>
    <property type="match status" value="2"/>
</dbReference>
<dbReference type="InterPro" id="IPR011527">
    <property type="entry name" value="ABC1_TM_dom"/>
</dbReference>
<feature type="transmembrane region" description="Helical" evidence="9">
    <location>
        <begin position="1123"/>
        <end position="1144"/>
    </location>
</feature>
<dbReference type="Pfam" id="PF24357">
    <property type="entry name" value="TMD0_ABC"/>
    <property type="match status" value="1"/>
</dbReference>
<evidence type="ECO:0000256" key="8">
    <source>
        <dbReference type="ARBA" id="ARBA00023136"/>
    </source>
</evidence>
<dbReference type="OrthoDB" id="6500128at2759"/>
<keyword evidence="6" id="KW-0067">ATP-binding</keyword>
<feature type="domain" description="ABC transmembrane type-1" evidence="11">
    <location>
        <begin position="904"/>
        <end position="1181"/>
    </location>
</feature>
<dbReference type="GO" id="GO:0005886">
    <property type="term" value="C:plasma membrane"/>
    <property type="evidence" value="ECO:0007669"/>
    <property type="project" value="UniProtKB-SubCell"/>
</dbReference>
<organism evidence="12 13">
    <name type="scientific">Paraphaeosphaeria sporulosa</name>
    <dbReference type="NCBI Taxonomy" id="1460663"/>
    <lineage>
        <taxon>Eukaryota</taxon>
        <taxon>Fungi</taxon>
        <taxon>Dikarya</taxon>
        <taxon>Ascomycota</taxon>
        <taxon>Pezizomycotina</taxon>
        <taxon>Dothideomycetes</taxon>
        <taxon>Pleosporomycetidae</taxon>
        <taxon>Pleosporales</taxon>
        <taxon>Massarineae</taxon>
        <taxon>Didymosphaeriaceae</taxon>
        <taxon>Paraphaeosphaeria</taxon>
    </lineage>
</organism>
<comment type="subcellular location">
    <subcellularLocation>
        <location evidence="1">Cell membrane</location>
        <topology evidence="1">Multi-pass membrane protein</topology>
    </subcellularLocation>
</comment>
<feature type="transmembrane region" description="Helical" evidence="9">
    <location>
        <begin position="536"/>
        <end position="564"/>
    </location>
</feature>
<dbReference type="Gene3D" id="1.20.1560.10">
    <property type="entry name" value="ABC transporter type 1, transmembrane domain"/>
    <property type="match status" value="2"/>
</dbReference>
<evidence type="ECO:0000256" key="4">
    <source>
        <dbReference type="ARBA" id="ARBA00022692"/>
    </source>
</evidence>
<evidence type="ECO:0000256" key="9">
    <source>
        <dbReference type="SAM" id="Phobius"/>
    </source>
</evidence>
<accession>A0A177CFK2</accession>
<keyword evidence="13" id="KW-1185">Reference proteome</keyword>
<proteinExistence type="predicted"/>
<keyword evidence="5" id="KW-0547">Nucleotide-binding</keyword>
<dbReference type="InterPro" id="IPR003593">
    <property type="entry name" value="AAA+_ATPase"/>
</dbReference>
<dbReference type="InterPro" id="IPR003439">
    <property type="entry name" value="ABC_transporter-like_ATP-bd"/>
</dbReference>
<dbReference type="CDD" id="cd03250">
    <property type="entry name" value="ABCC_MRP_domain1"/>
    <property type="match status" value="1"/>
</dbReference>
<name>A0A177CFK2_9PLEO</name>
<protein>
    <submittedName>
        <fullName evidence="12">p-loop containing nucleoside triphosphate hydrolase protein</fullName>
    </submittedName>
</protein>
<evidence type="ECO:0000313" key="13">
    <source>
        <dbReference type="Proteomes" id="UP000077069"/>
    </source>
</evidence>
<keyword evidence="12" id="KW-0378">Hydrolase</keyword>
<gene>
    <name evidence="12" type="ORF">CC84DRAFT_1120272</name>
</gene>
<dbReference type="PROSITE" id="PS00211">
    <property type="entry name" value="ABC_TRANSPORTER_1"/>
    <property type="match status" value="2"/>
</dbReference>
<dbReference type="SMART" id="SM00382">
    <property type="entry name" value="AAA"/>
    <property type="match status" value="2"/>
</dbReference>
<dbReference type="Gene3D" id="3.40.50.300">
    <property type="entry name" value="P-loop containing nucleotide triphosphate hydrolases"/>
    <property type="match status" value="2"/>
</dbReference>
<keyword evidence="4 9" id="KW-0812">Transmembrane</keyword>
<dbReference type="InterPro" id="IPR027417">
    <property type="entry name" value="P-loop_NTPase"/>
</dbReference>
<keyword evidence="3" id="KW-1003">Cell membrane</keyword>
<feature type="domain" description="ABC transporter" evidence="10">
    <location>
        <begin position="1217"/>
        <end position="1450"/>
    </location>
</feature>
<feature type="domain" description="ABC transporter" evidence="10">
    <location>
        <begin position="614"/>
        <end position="842"/>
    </location>
</feature>
<feature type="transmembrane region" description="Helical" evidence="9">
    <location>
        <begin position="103"/>
        <end position="123"/>
    </location>
</feature>
<dbReference type="FunFam" id="1.20.1560.10:FF:000066">
    <property type="entry name" value="ABC multidrug transporter (Eurofung)"/>
    <property type="match status" value="1"/>
</dbReference>
<keyword evidence="7 9" id="KW-1133">Transmembrane helix</keyword>
<feature type="transmembrane region" description="Helical" evidence="9">
    <location>
        <begin position="68"/>
        <end position="91"/>
    </location>
</feature>
<dbReference type="GO" id="GO:0005524">
    <property type="term" value="F:ATP binding"/>
    <property type="evidence" value="ECO:0007669"/>
    <property type="project" value="UniProtKB-KW"/>
</dbReference>
<feature type="domain" description="ABC transmembrane type-1" evidence="11">
    <location>
        <begin position="282"/>
        <end position="556"/>
    </location>
</feature>
<keyword evidence="8 9" id="KW-0472">Membrane</keyword>
<dbReference type="GeneID" id="28759060"/>
<dbReference type="PROSITE" id="PS50929">
    <property type="entry name" value="ABC_TM1F"/>
    <property type="match status" value="2"/>
</dbReference>
<dbReference type="CDD" id="cd03244">
    <property type="entry name" value="ABCC_MRP_domain2"/>
    <property type="match status" value="1"/>
</dbReference>
<dbReference type="InParanoid" id="A0A177CFK2"/>
<evidence type="ECO:0000256" key="6">
    <source>
        <dbReference type="ARBA" id="ARBA00022840"/>
    </source>
</evidence>
<dbReference type="Pfam" id="PF00664">
    <property type="entry name" value="ABC_membrane"/>
    <property type="match status" value="2"/>
</dbReference>
<dbReference type="SUPFAM" id="SSF52540">
    <property type="entry name" value="P-loop containing nucleoside triphosphate hydrolases"/>
    <property type="match status" value="2"/>
</dbReference>
<dbReference type="FunFam" id="3.40.50.300:FF:000838">
    <property type="entry name" value="ABC multidrug transporter (Eurofung)"/>
    <property type="match status" value="1"/>
</dbReference>
<feature type="transmembrane region" description="Helical" evidence="9">
    <location>
        <begin position="1010"/>
        <end position="1032"/>
    </location>
</feature>
<dbReference type="InterPro" id="IPR036640">
    <property type="entry name" value="ABC1_TM_sf"/>
</dbReference>
<evidence type="ECO:0000256" key="7">
    <source>
        <dbReference type="ARBA" id="ARBA00022989"/>
    </source>
</evidence>
<dbReference type="RefSeq" id="XP_018036749.1">
    <property type="nucleotide sequence ID" value="XM_018175574.1"/>
</dbReference>
<dbReference type="PROSITE" id="PS50893">
    <property type="entry name" value="ABC_TRANSPORTER_2"/>
    <property type="match status" value="2"/>
</dbReference>
<feature type="transmembrane region" description="Helical" evidence="9">
    <location>
        <begin position="311"/>
        <end position="334"/>
    </location>
</feature>
<evidence type="ECO:0000256" key="2">
    <source>
        <dbReference type="ARBA" id="ARBA00022448"/>
    </source>
</evidence>
<dbReference type="Proteomes" id="UP000077069">
    <property type="component" value="Unassembled WGS sequence"/>
</dbReference>
<dbReference type="EMBL" id="KV441552">
    <property type="protein sequence ID" value="OAG06384.1"/>
    <property type="molecule type" value="Genomic_DNA"/>
</dbReference>
<evidence type="ECO:0000256" key="5">
    <source>
        <dbReference type="ARBA" id="ARBA00022741"/>
    </source>
</evidence>
<evidence type="ECO:0000259" key="11">
    <source>
        <dbReference type="PROSITE" id="PS50929"/>
    </source>
</evidence>
<evidence type="ECO:0000313" key="12">
    <source>
        <dbReference type="EMBL" id="OAG06384.1"/>
    </source>
</evidence>
<evidence type="ECO:0000256" key="1">
    <source>
        <dbReference type="ARBA" id="ARBA00004651"/>
    </source>
</evidence>
<feature type="transmembrane region" description="Helical" evidence="9">
    <location>
        <begin position="938"/>
        <end position="962"/>
    </location>
</feature>
<dbReference type="InterPro" id="IPR056227">
    <property type="entry name" value="TMD0_ABC"/>
</dbReference>
<feature type="transmembrane region" description="Helical" evidence="9">
    <location>
        <begin position="890"/>
        <end position="913"/>
    </location>
</feature>
<dbReference type="InterPro" id="IPR017871">
    <property type="entry name" value="ABC_transporter-like_CS"/>
</dbReference>
<dbReference type="FunFam" id="1.20.1560.10:FF:000055">
    <property type="entry name" value="ABC multidrug transporter (Eurofung)"/>
    <property type="match status" value="1"/>
</dbReference>
<feature type="transmembrane region" description="Helical" evidence="9">
    <location>
        <begin position="36"/>
        <end position="56"/>
    </location>
</feature>
<feature type="transmembrane region" description="Helical" evidence="9">
    <location>
        <begin position="160"/>
        <end position="180"/>
    </location>
</feature>
<dbReference type="GO" id="GO:0016887">
    <property type="term" value="F:ATP hydrolysis activity"/>
    <property type="evidence" value="ECO:0007669"/>
    <property type="project" value="InterPro"/>
</dbReference>
<evidence type="ECO:0000256" key="3">
    <source>
        <dbReference type="ARBA" id="ARBA00022475"/>
    </source>
</evidence>
<feature type="transmembrane region" description="Helical" evidence="9">
    <location>
        <begin position="135"/>
        <end position="154"/>
    </location>
</feature>
<dbReference type="GO" id="GO:0140359">
    <property type="term" value="F:ABC-type transporter activity"/>
    <property type="evidence" value="ECO:0007669"/>
    <property type="project" value="InterPro"/>
</dbReference>
<dbReference type="InterPro" id="IPR044726">
    <property type="entry name" value="ABCC_6TM_D2"/>
</dbReference>
<dbReference type="PANTHER" id="PTHR24223">
    <property type="entry name" value="ATP-BINDING CASSETTE SUB-FAMILY C"/>
    <property type="match status" value="1"/>
</dbReference>
<evidence type="ECO:0000259" key="10">
    <source>
        <dbReference type="PROSITE" id="PS50893"/>
    </source>
</evidence>
<dbReference type="CDD" id="cd18580">
    <property type="entry name" value="ABC_6TM_ABCC_D2"/>
    <property type="match status" value="1"/>
</dbReference>
<reference evidence="12 13" key="1">
    <citation type="submission" date="2016-05" db="EMBL/GenBank/DDBJ databases">
        <title>Comparative analysis of secretome profiles of manganese(II)-oxidizing ascomycete fungi.</title>
        <authorList>
            <consortium name="DOE Joint Genome Institute"/>
            <person name="Zeiner C.A."/>
            <person name="Purvine S.O."/>
            <person name="Zink E.M."/>
            <person name="Wu S."/>
            <person name="Pasa-Tolic L."/>
            <person name="Chaput D.L."/>
            <person name="Haridas S."/>
            <person name="Grigoriev I.V."/>
            <person name="Santelli C.M."/>
            <person name="Hansel C.M."/>
        </authorList>
    </citation>
    <scope>NUCLEOTIDE SEQUENCE [LARGE SCALE GENOMIC DNA]</scope>
    <source>
        <strain evidence="12 13">AP3s5-JAC2a</strain>
    </source>
</reference>
<feature type="transmembrane region" description="Helical" evidence="9">
    <location>
        <begin position="408"/>
        <end position="428"/>
    </location>
</feature>
<keyword evidence="2" id="KW-0813">Transport</keyword>
<feature type="transmembrane region" description="Helical" evidence="9">
    <location>
        <begin position="488"/>
        <end position="516"/>
    </location>
</feature>
<dbReference type="PANTHER" id="PTHR24223:SF399">
    <property type="entry name" value="ABC TRANSPORTER ATNG"/>
    <property type="match status" value="1"/>
</dbReference>
<dbReference type="FunFam" id="3.40.50.300:FF:000997">
    <property type="entry name" value="Multidrug resistance-associated protein 1"/>
    <property type="match status" value="1"/>
</dbReference>
<dbReference type="SUPFAM" id="SSF90123">
    <property type="entry name" value="ABC transporter transmembrane region"/>
    <property type="match status" value="2"/>
</dbReference>
<feature type="transmembrane region" description="Helical" evidence="9">
    <location>
        <begin position="1038"/>
        <end position="1059"/>
    </location>
</feature>
<sequence>MNDSSECLLSADAAFGPSVQAPCRDGFDFTFTFEQYFFTVAPCALLLILSVPRLYSLSRSKPKVDGKALKVAKLTAILALSCLQLATLVLWATDTQLRARTPALVGSAFAFIAFLLSCPLSYLEHTRAIRPSALLNIYLFVTLFFDAAVLRTLWLMPSLASSICEIYTALFAIKVALMFLEAQEKAKYDDAKEINPEAFSGIYSQGLFWWLNKLIWAGAKHLLSPADLYSVSSDMTSEVLGSNLWDRWTDNEQDIKSGNPKLVCVVFSALKWQIMAPVLPRLAQVAFTLCQPVLLRRLLKYLADDEQNPNIGYGLIGAYGVVYIGMAITNALYWHHQLRFLVMLRGSMITTVFRKATDLSLGQFDPAESVTLMSTDVERVNRGLLDMHDFWANIVQVAVATWLIKVELGVAAVAPIAVALATLGVTMWLSSFTTKFQMAWLGKIQGRIGLASSVLSSMKIIKILGLSTKVGRKLEQARIDEIQTAGKFRLISVLSASMANVPMLISPVITFVIFIATAKAHHTTLDPSKLFTSLSLLILLSEPLFGLFAGLIDLMSAIGCFARIEKYLLTPSRSEHRNFTTVGERSSDSSERALTPIASKASNGANEAMDNAMVRIRNGNFGWKVDGEPTLRDINMTIAKNQLIAIVGPVGSGKSTLLKAILGETPYYEGDMHVSNPNIAWCEQESWLINGTVQRNIIGFSSFDVTLYNEIIWCCDLHSDLVALPKGDQTKIGSKGLSLSGGQRQRIAIARALYSGRDFFIFDDIFSMLDMSTQNKIFSRVLGPNGLMRKRRATAVLATHAERFLRYADHIIVLSSKGTISEQGSFADLSKAGGYVAPSAKVNSSESSVNTVSGDADPKVDFASSDATVADDTAPLDKARQIGDFKVYRYYFSFLSWKIGFMFLVLQVSYAFLNTFPTVWLKWWTDANDQSTHDRSALYVGVYAAFQISALVASASVTWWSFNVMAVQTGLKLHDIVVKTVMAAPLTFFSTTDSGDTLTRFSQDFQLLDMSLPLALMVVVTNALICMAQIALIATASAWISLSFPFLFAVFYFVQKYYLRTSRQMRLLDIEQKAPLYTQFGETLEGLATIRAYSWTQHTIEHSNKLVDNSQKPYYLMYAIQRWLSLVLDLIIAALATLVVGIAIALRDAISPGFTGVSLTQLISFSSYLKLMIMFWTQMETSIGAVARIKRFGEQTASEHDSDVQDPPQDWPSRGEVSITDVTAKYAPDKDATALSNISLTIRPGEKIGIVGRTGSGKSSLILTLFRMLDVSSGSITIDGLDISTLKPEGVRRQIVGVTEAPFIMPGTVKENLDPYAEANDESLTSALKKVGLWDTVESIGGLEADTEALKLSVGQRQLFNIAGALVRKAGKILIMDEATSSIDEATDKIVQRAIREEFKDRTVIYVAHRLDAILDFDRVAVMDKGSLAEIDEPKKLLARETMFRALYNASSKGNRVASEGDGIDIDQIKTH</sequence>